<dbReference type="EMBL" id="QFYQ01000001">
    <property type="protein sequence ID" value="RAK54630.1"/>
    <property type="molecule type" value="Genomic_DNA"/>
</dbReference>
<gene>
    <name evidence="9" type="ORF">DJ017_08895</name>
</gene>
<dbReference type="PANTHER" id="PTHR43738:SF1">
    <property type="entry name" value="HEMIN TRANSPORT SYSTEM PERMEASE PROTEIN HRTB-RELATED"/>
    <property type="match status" value="1"/>
</dbReference>
<keyword evidence="3" id="KW-1003">Cell membrane</keyword>
<reference evidence="10" key="1">
    <citation type="submission" date="2018-05" db="EMBL/GenBank/DDBJ databases">
        <authorList>
            <person name="Li X."/>
        </authorList>
    </citation>
    <scope>NUCLEOTIDE SEQUENCE [LARGE SCALE GENOMIC DNA]</scope>
    <source>
        <strain evidence="10">LX32</strain>
    </source>
</reference>
<evidence type="ECO:0000256" key="7">
    <source>
        <dbReference type="SAM" id="Phobius"/>
    </source>
</evidence>
<evidence type="ECO:0000256" key="1">
    <source>
        <dbReference type="ARBA" id="ARBA00004651"/>
    </source>
</evidence>
<protein>
    <submittedName>
        <fullName evidence="9">ABC transporter permease</fullName>
    </submittedName>
</protein>
<keyword evidence="5 7" id="KW-1133">Transmembrane helix</keyword>
<dbReference type="Pfam" id="PF02687">
    <property type="entry name" value="FtsX"/>
    <property type="match status" value="1"/>
</dbReference>
<organism evidence="9 10">
    <name type="scientific">Phenylobacterium soli</name>
    <dbReference type="NCBI Taxonomy" id="2170551"/>
    <lineage>
        <taxon>Bacteria</taxon>
        <taxon>Pseudomonadati</taxon>
        <taxon>Pseudomonadota</taxon>
        <taxon>Alphaproteobacteria</taxon>
        <taxon>Caulobacterales</taxon>
        <taxon>Caulobacteraceae</taxon>
        <taxon>Phenylobacterium</taxon>
    </lineage>
</organism>
<feature type="transmembrane region" description="Helical" evidence="7">
    <location>
        <begin position="312"/>
        <end position="335"/>
    </location>
</feature>
<evidence type="ECO:0000259" key="8">
    <source>
        <dbReference type="Pfam" id="PF02687"/>
    </source>
</evidence>
<proteinExistence type="predicted"/>
<dbReference type="OrthoDB" id="8578584at2"/>
<evidence type="ECO:0000256" key="5">
    <source>
        <dbReference type="ARBA" id="ARBA00022989"/>
    </source>
</evidence>
<keyword evidence="2" id="KW-0813">Transport</keyword>
<evidence type="ECO:0000256" key="4">
    <source>
        <dbReference type="ARBA" id="ARBA00022692"/>
    </source>
</evidence>
<keyword evidence="10" id="KW-1185">Reference proteome</keyword>
<accession>A0A328AIM2</accession>
<evidence type="ECO:0000256" key="2">
    <source>
        <dbReference type="ARBA" id="ARBA00022448"/>
    </source>
</evidence>
<dbReference type="Proteomes" id="UP000249254">
    <property type="component" value="Unassembled WGS sequence"/>
</dbReference>
<evidence type="ECO:0000256" key="3">
    <source>
        <dbReference type="ARBA" id="ARBA00022475"/>
    </source>
</evidence>
<dbReference type="PANTHER" id="PTHR43738">
    <property type="entry name" value="ABC TRANSPORTER, MEMBRANE PROTEIN"/>
    <property type="match status" value="1"/>
</dbReference>
<comment type="subcellular location">
    <subcellularLocation>
        <location evidence="1">Cell membrane</location>
        <topology evidence="1">Multi-pass membrane protein</topology>
    </subcellularLocation>
</comment>
<comment type="caution">
    <text evidence="9">The sequence shown here is derived from an EMBL/GenBank/DDBJ whole genome shotgun (WGS) entry which is preliminary data.</text>
</comment>
<keyword evidence="4 7" id="KW-0812">Transmembrane</keyword>
<dbReference type="RefSeq" id="WP_111528381.1">
    <property type="nucleotide sequence ID" value="NZ_JBHRSG010000004.1"/>
</dbReference>
<dbReference type="InterPro" id="IPR051125">
    <property type="entry name" value="ABC-4/HrtB_transporter"/>
</dbReference>
<keyword evidence="6 7" id="KW-0472">Membrane</keyword>
<feature type="transmembrane region" description="Helical" evidence="7">
    <location>
        <begin position="347"/>
        <end position="371"/>
    </location>
</feature>
<evidence type="ECO:0000256" key="6">
    <source>
        <dbReference type="ARBA" id="ARBA00023136"/>
    </source>
</evidence>
<name>A0A328AIM2_9CAUL</name>
<dbReference type="PIRSF" id="PIRSF031773">
    <property type="entry name" value="DevC"/>
    <property type="match status" value="1"/>
</dbReference>
<feature type="domain" description="ABC3 transporter permease C-terminal" evidence="8">
    <location>
        <begin position="264"/>
        <end position="375"/>
    </location>
</feature>
<feature type="transmembrane region" description="Helical" evidence="7">
    <location>
        <begin position="257"/>
        <end position="276"/>
    </location>
</feature>
<dbReference type="InterPro" id="IPR003838">
    <property type="entry name" value="ABC3_permease_C"/>
</dbReference>
<dbReference type="InterPro" id="IPR005891">
    <property type="entry name" value="DevC"/>
</dbReference>
<sequence>MSLALSTLFYEWRRYTAAVVALAFSGLLILAQVGMFTGIVSGITATIDRSRADVIVMGPKVEAMVDSGPGAGVPGRVLPLIYLNPNVTEVQDLQGNGSMWMNNPPPGQKRKTDFVQIWTVDTRPGAVTLPTDYTEATRVALLEPLSVAIDRTSLARLGVKLNDSAVINGRTVRVRAVLDGYPSINQATVVMSRDSYRMLGMKRDPTRLGPLMVRIKDPAKAPEVRDQLNKASGGLYRAWTRSELSKANEGSLMKEQIIGVFLGFSVFLGFLIGVGITSQTLRGAVLANIKELASLRALGVSMGSLRKLVLELSIWVGVVGLAFTFLFTWLISLLAQNAGVPMGFPMTWIVSVSILLLVISVVSGALSLGVLKKSQPADLLR</sequence>
<evidence type="ECO:0000313" key="9">
    <source>
        <dbReference type="EMBL" id="RAK54630.1"/>
    </source>
</evidence>
<dbReference type="GO" id="GO:0005886">
    <property type="term" value="C:plasma membrane"/>
    <property type="evidence" value="ECO:0007669"/>
    <property type="project" value="UniProtKB-SubCell"/>
</dbReference>
<dbReference type="AlphaFoldDB" id="A0A328AIM2"/>
<evidence type="ECO:0000313" key="10">
    <source>
        <dbReference type="Proteomes" id="UP000249254"/>
    </source>
</evidence>